<accession>A0A0E9PWE3</accession>
<protein>
    <submittedName>
        <fullName evidence="2">Uncharacterized protein</fullName>
    </submittedName>
</protein>
<evidence type="ECO:0000313" key="2">
    <source>
        <dbReference type="EMBL" id="JAH08799.1"/>
    </source>
</evidence>
<name>A0A0E9PWE3_ANGAN</name>
<dbReference type="AlphaFoldDB" id="A0A0E9PWE3"/>
<dbReference type="EMBL" id="GBXM01099778">
    <property type="protein sequence ID" value="JAH08799.1"/>
    <property type="molecule type" value="Transcribed_RNA"/>
</dbReference>
<sequence length="33" mass="3941">MVFLVSVNDIDRLLFLLTNYYCYLTFVLCTLFS</sequence>
<organism evidence="2">
    <name type="scientific">Anguilla anguilla</name>
    <name type="common">European freshwater eel</name>
    <name type="synonym">Muraena anguilla</name>
    <dbReference type="NCBI Taxonomy" id="7936"/>
    <lineage>
        <taxon>Eukaryota</taxon>
        <taxon>Metazoa</taxon>
        <taxon>Chordata</taxon>
        <taxon>Craniata</taxon>
        <taxon>Vertebrata</taxon>
        <taxon>Euteleostomi</taxon>
        <taxon>Actinopterygii</taxon>
        <taxon>Neopterygii</taxon>
        <taxon>Teleostei</taxon>
        <taxon>Anguilliformes</taxon>
        <taxon>Anguillidae</taxon>
        <taxon>Anguilla</taxon>
    </lineage>
</organism>
<keyword evidence="1" id="KW-0812">Transmembrane</keyword>
<feature type="transmembrane region" description="Helical" evidence="1">
    <location>
        <begin position="12"/>
        <end position="32"/>
    </location>
</feature>
<proteinExistence type="predicted"/>
<reference evidence="2" key="2">
    <citation type="journal article" date="2015" name="Fish Shellfish Immunol.">
        <title>Early steps in the European eel (Anguilla anguilla)-Vibrio vulnificus interaction in the gills: Role of the RtxA13 toxin.</title>
        <authorList>
            <person name="Callol A."/>
            <person name="Pajuelo D."/>
            <person name="Ebbesson L."/>
            <person name="Teles M."/>
            <person name="MacKenzie S."/>
            <person name="Amaro C."/>
        </authorList>
    </citation>
    <scope>NUCLEOTIDE SEQUENCE</scope>
</reference>
<keyword evidence="1" id="KW-0472">Membrane</keyword>
<keyword evidence="1" id="KW-1133">Transmembrane helix</keyword>
<reference evidence="2" key="1">
    <citation type="submission" date="2014-11" db="EMBL/GenBank/DDBJ databases">
        <authorList>
            <person name="Amaro Gonzalez C."/>
        </authorList>
    </citation>
    <scope>NUCLEOTIDE SEQUENCE</scope>
</reference>
<evidence type="ECO:0000256" key="1">
    <source>
        <dbReference type="SAM" id="Phobius"/>
    </source>
</evidence>